<dbReference type="EMBL" id="JACVXD010000004">
    <property type="protein sequence ID" value="MBD0824256.1"/>
    <property type="molecule type" value="Genomic_DNA"/>
</dbReference>
<dbReference type="Proteomes" id="UP000621516">
    <property type="component" value="Unassembled WGS sequence"/>
</dbReference>
<protein>
    <recommendedName>
        <fullName evidence="4">Outer membrane protein beta-barrel domain-containing protein</fullName>
    </recommendedName>
</protein>
<dbReference type="RefSeq" id="WP_188223556.1">
    <property type="nucleotide sequence ID" value="NZ_JACVXD010000004.1"/>
</dbReference>
<sequence>MKSTWLCLAVFFLFCSSLSLNAQEGFKFEANVGVPLADSGDFYSFALQGNFYYSWQVSDKIYIGPTIGIIYLFEEDFPESFDSLPAFYIPIAASGRVKLNTNWAAGFDLGYAIDGNLGTYFGSAFEEDSTGGIYLRPVIGYYFKEKLALIASYAHINQKHYKAASLSLGVNFWF</sequence>
<reference evidence="2 3" key="1">
    <citation type="journal article" date="2018" name="J. Microbiol.">
        <title>Aestuariibaculum marinum sp. nov., a marine bacterium isolated from seawater in South Korea.</title>
        <authorList>
            <person name="Choi J."/>
            <person name="Lee D."/>
            <person name="Jang J.H."/>
            <person name="Cha S."/>
            <person name="Seo T."/>
        </authorList>
    </citation>
    <scope>NUCLEOTIDE SEQUENCE [LARGE SCALE GENOMIC DNA]</scope>
    <source>
        <strain evidence="2 3">IP7</strain>
    </source>
</reference>
<dbReference type="InterPro" id="IPR011250">
    <property type="entry name" value="OMP/PagP_B-barrel"/>
</dbReference>
<gene>
    <name evidence="2" type="ORF">ICJ85_09495</name>
</gene>
<evidence type="ECO:0008006" key="4">
    <source>
        <dbReference type="Google" id="ProtNLM"/>
    </source>
</evidence>
<keyword evidence="3" id="KW-1185">Reference proteome</keyword>
<comment type="caution">
    <text evidence="2">The sequence shown here is derived from an EMBL/GenBank/DDBJ whole genome shotgun (WGS) entry which is preliminary data.</text>
</comment>
<organism evidence="2 3">
    <name type="scientific">Aestuariibaculum marinum</name>
    <dbReference type="NCBI Taxonomy" id="2683592"/>
    <lineage>
        <taxon>Bacteria</taxon>
        <taxon>Pseudomonadati</taxon>
        <taxon>Bacteroidota</taxon>
        <taxon>Flavobacteriia</taxon>
        <taxon>Flavobacteriales</taxon>
        <taxon>Flavobacteriaceae</taxon>
    </lineage>
</organism>
<feature type="chain" id="PRO_5035209515" description="Outer membrane protein beta-barrel domain-containing protein" evidence="1">
    <location>
        <begin position="23"/>
        <end position="174"/>
    </location>
</feature>
<evidence type="ECO:0000313" key="3">
    <source>
        <dbReference type="Proteomes" id="UP000621516"/>
    </source>
</evidence>
<dbReference type="SUPFAM" id="SSF56925">
    <property type="entry name" value="OMPA-like"/>
    <property type="match status" value="1"/>
</dbReference>
<accession>A0A8J6QB06</accession>
<evidence type="ECO:0000313" key="2">
    <source>
        <dbReference type="EMBL" id="MBD0824256.1"/>
    </source>
</evidence>
<feature type="signal peptide" evidence="1">
    <location>
        <begin position="1"/>
        <end position="22"/>
    </location>
</feature>
<dbReference type="AlphaFoldDB" id="A0A8J6QB06"/>
<keyword evidence="1" id="KW-0732">Signal</keyword>
<proteinExistence type="predicted"/>
<name>A0A8J6QB06_9FLAO</name>
<evidence type="ECO:0000256" key="1">
    <source>
        <dbReference type="SAM" id="SignalP"/>
    </source>
</evidence>